<dbReference type="InterPro" id="IPR002575">
    <property type="entry name" value="Aminoglycoside_PTrfase"/>
</dbReference>
<proteinExistence type="predicted"/>
<comment type="caution">
    <text evidence="2">The sequence shown here is derived from an EMBL/GenBank/DDBJ whole genome shotgun (WGS) entry which is preliminary data.</text>
</comment>
<dbReference type="RefSeq" id="WP_017033852.1">
    <property type="nucleotide sequence ID" value="NZ_JBNGCH010000894.1"/>
</dbReference>
<sequence length="291" mass="33247">MARMSWQEACLLDVSLQSLDHFFNCCPIYAQTLTGGLTNRCWKVVLPNNDCYVWRPITPITTAFAISRIQEYQLLSSIESSRLGPKAIFVNEHGLLVEWIEGESLASGLNFDSLLKTMVAIHSLDTSRAPVAPFSFTARVDHYWLQIAEKYKNEDLKSLYQRYRSAPSLPDVGTALCHFDLAGYNMVKTESSHRVIDWEYASIADPRLDLTLSIHVAQQQPLESVYRYCQLREIEGVDDWVEGVLAWLPRIQMMSMLWYQLAYQLWGDDQFLIESQSLIAAFHGGSVTHVK</sequence>
<name>A0A1B9QV48_9VIBR</name>
<dbReference type="GO" id="GO:0016301">
    <property type="term" value="F:kinase activity"/>
    <property type="evidence" value="ECO:0007669"/>
    <property type="project" value="UniProtKB-KW"/>
</dbReference>
<evidence type="ECO:0000259" key="1">
    <source>
        <dbReference type="Pfam" id="PF01636"/>
    </source>
</evidence>
<dbReference type="Gene3D" id="3.30.200.20">
    <property type="entry name" value="Phosphorylase Kinase, domain 1"/>
    <property type="match status" value="1"/>
</dbReference>
<dbReference type="SUPFAM" id="SSF56112">
    <property type="entry name" value="Protein kinase-like (PK-like)"/>
    <property type="match status" value="1"/>
</dbReference>
<protein>
    <submittedName>
        <fullName evidence="2">Thiamine kinase</fullName>
    </submittedName>
</protein>
<keyword evidence="3" id="KW-1185">Reference proteome</keyword>
<dbReference type="AlphaFoldDB" id="A0A1B9QV48"/>
<gene>
    <name evidence="2" type="ORF">A6E14_15500</name>
</gene>
<dbReference type="EMBL" id="MAJZ01000894">
    <property type="protein sequence ID" value="OCH72717.1"/>
    <property type="molecule type" value="Genomic_DNA"/>
</dbReference>
<organism evidence="2 3">
    <name type="scientific">Vibrio genomosp. F10</name>
    <dbReference type="NCBI Taxonomy" id="723171"/>
    <lineage>
        <taxon>Bacteria</taxon>
        <taxon>Pseudomonadati</taxon>
        <taxon>Pseudomonadota</taxon>
        <taxon>Gammaproteobacteria</taxon>
        <taxon>Vibrionales</taxon>
        <taxon>Vibrionaceae</taxon>
        <taxon>Vibrio</taxon>
    </lineage>
</organism>
<evidence type="ECO:0000313" key="2">
    <source>
        <dbReference type="EMBL" id="OCH72717.1"/>
    </source>
</evidence>
<keyword evidence="2" id="KW-0808">Transferase</keyword>
<reference evidence="3" key="1">
    <citation type="submission" date="2016-06" db="EMBL/GenBank/DDBJ databases">
        <authorList>
            <person name="Hehemann J.-H."/>
            <person name="Arevalo P."/>
            <person name="Datta M.S."/>
            <person name="Polz M.F."/>
        </authorList>
    </citation>
    <scope>NUCLEOTIDE SEQUENCE [LARGE SCALE GENOMIC DNA]</scope>
    <source>
        <strain evidence="3">9CSC122</strain>
    </source>
</reference>
<evidence type="ECO:0000313" key="3">
    <source>
        <dbReference type="Proteomes" id="UP000093173"/>
    </source>
</evidence>
<dbReference type="Pfam" id="PF01636">
    <property type="entry name" value="APH"/>
    <property type="match status" value="1"/>
</dbReference>
<dbReference type="Gene3D" id="3.90.1200.10">
    <property type="match status" value="1"/>
</dbReference>
<feature type="domain" description="Aminoglycoside phosphotransferase" evidence="1">
    <location>
        <begin position="84"/>
        <end position="223"/>
    </location>
</feature>
<dbReference type="Proteomes" id="UP000093173">
    <property type="component" value="Unassembled WGS sequence"/>
</dbReference>
<accession>A0A1B9QV48</accession>
<keyword evidence="2" id="KW-0418">Kinase</keyword>
<dbReference type="InterPro" id="IPR011009">
    <property type="entry name" value="Kinase-like_dom_sf"/>
</dbReference>